<name>A0A9W6SP27_9ACTN</name>
<organism evidence="1 2">
    <name type="scientific">Actinorhabdospora filicis</name>
    <dbReference type="NCBI Taxonomy" id="1785913"/>
    <lineage>
        <taxon>Bacteria</taxon>
        <taxon>Bacillati</taxon>
        <taxon>Actinomycetota</taxon>
        <taxon>Actinomycetes</taxon>
        <taxon>Micromonosporales</taxon>
        <taxon>Micromonosporaceae</taxon>
        <taxon>Actinorhabdospora</taxon>
    </lineage>
</organism>
<evidence type="ECO:0000313" key="1">
    <source>
        <dbReference type="EMBL" id="GLZ79410.1"/>
    </source>
</evidence>
<proteinExistence type="predicted"/>
<keyword evidence="1" id="KW-0560">Oxidoreductase</keyword>
<sequence length="430" mass="46575">MSYSRPEAVVIGASIAGLACARVLAERFTRVTLLDRDVLPDAPVSRRGVPQDAHGHLMLTSGQEALELLFPGLLDELVVYGAVPFDPGADRVFWRWGEWARVATPLRMLAFSRPLLEWALRQRVRALPGVRVRRAAVAGLMGGPAVTGVVLADGEELGADLVVDASGRGGRSGRWLAALGHQPPPVTEVGVGVGYATRLYRRERHDMDGAKAWLALPAPPDELRGGMALPIEGDRWLVSMSGWHGDYPGDDGEFLAHAKGLPLSRPAEIAGTREALTSFATCGFASNRWRRFETLKTPPAGFVVVGDALCSVNPVYGQGMTCAVLQASALGGLLDAVPDAELPRAYFAEAARILDVPWRLSAEADLAWPQARGERPRGVARRNWWAQKVQRAARVDPEVRRAFGAVQHLMAPLSTLRRPGTVLRVLRART</sequence>
<dbReference type="PANTHER" id="PTHR43422">
    <property type="entry name" value="THIAMINE THIAZOLE SYNTHASE"/>
    <property type="match status" value="1"/>
</dbReference>
<dbReference type="GO" id="GO:0004497">
    <property type="term" value="F:monooxygenase activity"/>
    <property type="evidence" value="ECO:0007669"/>
    <property type="project" value="UniProtKB-KW"/>
</dbReference>
<comment type="caution">
    <text evidence="1">The sequence shown here is derived from an EMBL/GenBank/DDBJ whole genome shotgun (WGS) entry which is preliminary data.</text>
</comment>
<dbReference type="PROSITE" id="PS51257">
    <property type="entry name" value="PROKAR_LIPOPROTEIN"/>
    <property type="match status" value="1"/>
</dbReference>
<gene>
    <name evidence="1" type="ORF">Afil01_42170</name>
</gene>
<dbReference type="Proteomes" id="UP001165079">
    <property type="component" value="Unassembled WGS sequence"/>
</dbReference>
<dbReference type="EMBL" id="BSTX01000003">
    <property type="protein sequence ID" value="GLZ79410.1"/>
    <property type="molecule type" value="Genomic_DNA"/>
</dbReference>
<dbReference type="RefSeq" id="WP_285664565.1">
    <property type="nucleotide sequence ID" value="NZ_BSTX01000003.1"/>
</dbReference>
<protein>
    <submittedName>
        <fullName evidence="1">FAD-binding monooxygenase</fullName>
    </submittedName>
</protein>
<reference evidence="1" key="1">
    <citation type="submission" date="2023-03" db="EMBL/GenBank/DDBJ databases">
        <title>Actinorhabdospora filicis NBRC 111898.</title>
        <authorList>
            <person name="Ichikawa N."/>
            <person name="Sato H."/>
            <person name="Tonouchi N."/>
        </authorList>
    </citation>
    <scope>NUCLEOTIDE SEQUENCE</scope>
    <source>
        <strain evidence="1">NBRC 111898</strain>
    </source>
</reference>
<keyword evidence="2" id="KW-1185">Reference proteome</keyword>
<dbReference type="InterPro" id="IPR036188">
    <property type="entry name" value="FAD/NAD-bd_sf"/>
</dbReference>
<accession>A0A9W6SP27</accession>
<keyword evidence="1" id="KW-0503">Monooxygenase</keyword>
<evidence type="ECO:0000313" key="2">
    <source>
        <dbReference type="Proteomes" id="UP001165079"/>
    </source>
</evidence>
<dbReference type="AlphaFoldDB" id="A0A9W6SP27"/>
<dbReference type="Gene3D" id="3.50.50.60">
    <property type="entry name" value="FAD/NAD(P)-binding domain"/>
    <property type="match status" value="1"/>
</dbReference>
<dbReference type="SUPFAM" id="SSF51905">
    <property type="entry name" value="FAD/NAD(P)-binding domain"/>
    <property type="match status" value="1"/>
</dbReference>
<dbReference type="PANTHER" id="PTHR43422:SF3">
    <property type="entry name" value="THIAMINE THIAZOLE SYNTHASE"/>
    <property type="match status" value="1"/>
</dbReference>